<evidence type="ECO:0008006" key="2">
    <source>
        <dbReference type="Google" id="ProtNLM"/>
    </source>
</evidence>
<evidence type="ECO:0000313" key="1">
    <source>
        <dbReference type="EMBL" id="CAD9191878.1"/>
    </source>
</evidence>
<name>A0A7S1SE97_ALECA</name>
<protein>
    <recommendedName>
        <fullName evidence="2">ATP-grasp domain-containing protein</fullName>
    </recommendedName>
</protein>
<reference evidence="1" key="1">
    <citation type="submission" date="2021-01" db="EMBL/GenBank/DDBJ databases">
        <authorList>
            <person name="Corre E."/>
            <person name="Pelletier E."/>
            <person name="Niang G."/>
            <person name="Scheremetjew M."/>
            <person name="Finn R."/>
            <person name="Kale V."/>
            <person name="Holt S."/>
            <person name="Cochrane G."/>
            <person name="Meng A."/>
            <person name="Brown T."/>
            <person name="Cohen L."/>
        </authorList>
    </citation>
    <scope>NUCLEOTIDE SEQUENCE</scope>
    <source>
        <strain evidence="1">OF101</strain>
    </source>
</reference>
<proteinExistence type="predicted"/>
<sequence length="441" mass="49136">MAAGTGYRGALRATQWINVGNAYKCAKYTQMDHTAWMEAAQLSQKALWWNPRKKVAAVICSKAPTIDPAFRPQFTNMEKVVVPQASGSHHGYDLCRDFIEDEFAVQQVLQRIDIGHPVAVAPWIHGADVLNVERLLRERGVTVISQVETLVGSVADFEQKATFHRMMEEAGLAHLRPRTHIMENGSMTMSADQFRNIAGGSYYLKGNQGAGGSTVMKLQIPEVFDHNIVRDQLESPEAMGTPIKVLKSPMDWQAPYLLEQDTAELGLPCSASVDFQVGDSGLIAEPIIADMYIRNDRNYAGFIRRPKDALMREPWYSTVLDATDKIAKELSARGYCGSFANIDVQYRSDRSDVKVLELNPRRSAILDGHDALASQYPNHDGLYAFGVDYCTLTNRDIEEIRNVTSASLEVLQLTGTPEMFYRSMMFTSPCGGDIGVVRSWL</sequence>
<gene>
    <name evidence="1" type="ORF">ACAT0790_LOCUS68653</name>
</gene>
<organism evidence="1">
    <name type="scientific">Alexandrium catenella</name>
    <name type="common">Red tide dinoflagellate</name>
    <name type="synonym">Gonyaulax catenella</name>
    <dbReference type="NCBI Taxonomy" id="2925"/>
    <lineage>
        <taxon>Eukaryota</taxon>
        <taxon>Sar</taxon>
        <taxon>Alveolata</taxon>
        <taxon>Dinophyceae</taxon>
        <taxon>Gonyaulacales</taxon>
        <taxon>Pyrocystaceae</taxon>
        <taxon>Alexandrium</taxon>
    </lineage>
</organism>
<accession>A0A7S1SE97</accession>
<dbReference type="AlphaFoldDB" id="A0A7S1SE97"/>
<dbReference type="EMBL" id="HBGE01115034">
    <property type="protein sequence ID" value="CAD9191878.1"/>
    <property type="molecule type" value="Transcribed_RNA"/>
</dbReference>